<evidence type="ECO:0000313" key="2">
    <source>
        <dbReference type="Proteomes" id="UP000249542"/>
    </source>
</evidence>
<comment type="caution">
    <text evidence="1">The sequence shown here is derived from an EMBL/GenBank/DDBJ whole genome shotgun (WGS) entry which is preliminary data.</text>
</comment>
<dbReference type="EMBL" id="QKYV01000003">
    <property type="protein sequence ID" value="PZW41606.1"/>
    <property type="molecule type" value="Genomic_DNA"/>
</dbReference>
<gene>
    <name evidence="1" type="ORF">LX95_01287</name>
</gene>
<accession>A0A2W7I461</accession>
<sequence length="68" mass="7870">MKVIIDLDLDTNGKPCISIKHYDKSKELQEKLLGIFLEAAIEKGLKLHHTNGMLSEDDSWEKYEIRIN</sequence>
<dbReference type="Proteomes" id="UP000249542">
    <property type="component" value="Unassembled WGS sequence"/>
</dbReference>
<name>A0A2W7I461_9FLAO</name>
<reference evidence="1 2" key="1">
    <citation type="submission" date="2018-06" db="EMBL/GenBank/DDBJ databases">
        <title>Genomic Encyclopedia of Archaeal and Bacterial Type Strains, Phase II (KMG-II): from individual species to whole genera.</title>
        <authorList>
            <person name="Goeker M."/>
        </authorList>
    </citation>
    <scope>NUCLEOTIDE SEQUENCE [LARGE SCALE GENOMIC DNA]</scope>
    <source>
        <strain evidence="1 2">DSM 15361</strain>
    </source>
</reference>
<dbReference type="RefSeq" id="WP_111540611.1">
    <property type="nucleotide sequence ID" value="NZ_QKYV01000003.1"/>
</dbReference>
<organism evidence="1 2">
    <name type="scientific">Mesonia algae</name>
    <dbReference type="NCBI Taxonomy" id="213248"/>
    <lineage>
        <taxon>Bacteria</taxon>
        <taxon>Pseudomonadati</taxon>
        <taxon>Bacteroidota</taxon>
        <taxon>Flavobacteriia</taxon>
        <taxon>Flavobacteriales</taxon>
        <taxon>Flavobacteriaceae</taxon>
        <taxon>Mesonia</taxon>
    </lineage>
</organism>
<protein>
    <submittedName>
        <fullName evidence="1">Uncharacterized protein</fullName>
    </submittedName>
</protein>
<dbReference type="AlphaFoldDB" id="A0A2W7I461"/>
<keyword evidence="2" id="KW-1185">Reference proteome</keyword>
<proteinExistence type="predicted"/>
<evidence type="ECO:0000313" key="1">
    <source>
        <dbReference type="EMBL" id="PZW41606.1"/>
    </source>
</evidence>